<reference evidence="1 2" key="1">
    <citation type="submission" date="2022-03" db="EMBL/GenBank/DDBJ databases">
        <authorList>
            <person name="Brunel B."/>
        </authorList>
    </citation>
    <scope>NUCLEOTIDE SEQUENCE [LARGE SCALE GENOMIC DNA]</scope>
    <source>
        <strain evidence="1">STM5069sample</strain>
    </source>
</reference>
<organism evidence="1 2">
    <name type="scientific">Mesorhizobium escarrei</name>
    <dbReference type="NCBI Taxonomy" id="666018"/>
    <lineage>
        <taxon>Bacteria</taxon>
        <taxon>Pseudomonadati</taxon>
        <taxon>Pseudomonadota</taxon>
        <taxon>Alphaproteobacteria</taxon>
        <taxon>Hyphomicrobiales</taxon>
        <taxon>Phyllobacteriaceae</taxon>
        <taxon>Mesorhizobium</taxon>
    </lineage>
</organism>
<name>A0ABN8KCC9_9HYPH</name>
<proteinExistence type="predicted"/>
<gene>
    <name evidence="1" type="ORF">MES5069_620147</name>
</gene>
<sequence>MVVAVRWISQTGTKTKDNRDCAGVGLRKEGALCVVLDGSTSGPHSGDLARKISRGLVDWYVSVEGEITSDAITGRVREIHGALRKDHPRDSASYMIAHFGSARDLLVCTPVTVSWDDMTTRPE</sequence>
<dbReference type="EMBL" id="CAKXZT010000160">
    <property type="protein sequence ID" value="CAH2407920.1"/>
    <property type="molecule type" value="Genomic_DNA"/>
</dbReference>
<accession>A0ABN8KCC9</accession>
<dbReference type="Proteomes" id="UP001153050">
    <property type="component" value="Unassembled WGS sequence"/>
</dbReference>
<evidence type="ECO:0000313" key="2">
    <source>
        <dbReference type="Proteomes" id="UP001153050"/>
    </source>
</evidence>
<dbReference type="RefSeq" id="WP_254021419.1">
    <property type="nucleotide sequence ID" value="NZ_CAKXZT010000160.1"/>
</dbReference>
<comment type="caution">
    <text evidence="1">The sequence shown here is derived from an EMBL/GenBank/DDBJ whole genome shotgun (WGS) entry which is preliminary data.</text>
</comment>
<protein>
    <submittedName>
        <fullName evidence="1">Uncharacterized protein</fullName>
    </submittedName>
</protein>
<evidence type="ECO:0000313" key="1">
    <source>
        <dbReference type="EMBL" id="CAH2407920.1"/>
    </source>
</evidence>
<keyword evidence="2" id="KW-1185">Reference proteome</keyword>